<evidence type="ECO:0000256" key="6">
    <source>
        <dbReference type="ARBA" id="ARBA00022741"/>
    </source>
</evidence>
<dbReference type="HAMAP" id="MF_00185">
    <property type="entry name" value="IPP_trans"/>
    <property type="match status" value="1"/>
</dbReference>
<dbReference type="GO" id="GO:0052381">
    <property type="term" value="F:tRNA dimethylallyltransferase activity"/>
    <property type="evidence" value="ECO:0007669"/>
    <property type="project" value="UniProtKB-UniRule"/>
</dbReference>
<dbReference type="EC" id="2.5.1.75" evidence="10"/>
<dbReference type="Gene3D" id="3.40.50.300">
    <property type="entry name" value="P-loop containing nucleotide triphosphate hydrolases"/>
    <property type="match status" value="1"/>
</dbReference>
<protein>
    <recommendedName>
        <fullName evidence="10">tRNA dimethylallyltransferase</fullName>
        <ecNumber evidence="10">2.5.1.75</ecNumber>
    </recommendedName>
    <alternativeName>
        <fullName evidence="10">Dimethylallyl diphosphate:tRNA dimethylallyltransferase</fullName>
        <shortName evidence="10">DMAPP:tRNA dimethylallyltransferase</shortName>
        <shortName evidence="10">DMATase</shortName>
    </alternativeName>
    <alternativeName>
        <fullName evidence="10">Isopentenyl-diphosphate:tRNA isopentenyltransferase</fullName>
        <shortName evidence="10">IPP transferase</shortName>
        <shortName evidence="10">IPPT</shortName>
        <shortName evidence="10">IPTase</shortName>
    </alternativeName>
</protein>
<comment type="similarity">
    <text evidence="3 10 13">Belongs to the IPP transferase family.</text>
</comment>
<dbReference type="Pfam" id="PF01715">
    <property type="entry name" value="IPPT"/>
    <property type="match status" value="1"/>
</dbReference>
<organism evidence="14 15">
    <name type="scientific">Crenobacter intestini</name>
    <dbReference type="NCBI Taxonomy" id="2563443"/>
    <lineage>
        <taxon>Bacteria</taxon>
        <taxon>Pseudomonadati</taxon>
        <taxon>Pseudomonadota</taxon>
        <taxon>Betaproteobacteria</taxon>
        <taxon>Neisseriales</taxon>
        <taxon>Neisseriaceae</taxon>
        <taxon>Crenobacter</taxon>
    </lineage>
</organism>
<sequence length="313" mass="34448">MTPRAILLMGPTASGKTALSLALARRYPIEIVSVDSALVYRDMNIGTAKPSRAELAACPHHLIDVIDPTDAYSAAQFVTDANRLVAEISARGKLPLLAGGTMLYYKALREGLSDLPQADPQLRAELEAQAASVGWPAMHERLHALDPATAARLAPNDAQRIQRALEVITLSGRPLSELHGAGREAAAPYPMLPLSLQIDDRAWLHERIALRFRLMLEAGFVDEVAALRVKYSALDLQMPSMRCVGYRQAWEYLDGQYDADVFFEKGVAATRQLAKRQLTWLRSMDSVALDCRAGDLTALACREIDRWLDTGKN</sequence>
<dbReference type="Gene3D" id="1.10.20.140">
    <property type="match status" value="1"/>
</dbReference>
<comment type="subunit">
    <text evidence="10">Monomer.</text>
</comment>
<dbReference type="AlphaFoldDB" id="A0A4T0URN6"/>
<evidence type="ECO:0000256" key="12">
    <source>
        <dbReference type="RuleBase" id="RU003784"/>
    </source>
</evidence>
<feature type="binding site" evidence="10">
    <location>
        <begin position="12"/>
        <end position="17"/>
    </location>
    <ligand>
        <name>substrate</name>
    </ligand>
</feature>
<evidence type="ECO:0000256" key="9">
    <source>
        <dbReference type="ARBA" id="ARBA00049563"/>
    </source>
</evidence>
<dbReference type="InterPro" id="IPR027417">
    <property type="entry name" value="P-loop_NTPase"/>
</dbReference>
<proteinExistence type="inferred from homology"/>
<evidence type="ECO:0000256" key="11">
    <source>
        <dbReference type="RuleBase" id="RU003783"/>
    </source>
</evidence>
<evidence type="ECO:0000256" key="7">
    <source>
        <dbReference type="ARBA" id="ARBA00022840"/>
    </source>
</evidence>
<feature type="binding site" evidence="10">
    <location>
        <begin position="10"/>
        <end position="17"/>
    </location>
    <ligand>
        <name>ATP</name>
        <dbReference type="ChEBI" id="CHEBI:30616"/>
    </ligand>
</feature>
<dbReference type="FunFam" id="1.10.20.140:FF:000001">
    <property type="entry name" value="tRNA dimethylallyltransferase"/>
    <property type="match status" value="1"/>
</dbReference>
<dbReference type="GO" id="GO:0006400">
    <property type="term" value="P:tRNA modification"/>
    <property type="evidence" value="ECO:0007669"/>
    <property type="project" value="TreeGrafter"/>
</dbReference>
<feature type="site" description="Interaction with substrate tRNA" evidence="10">
    <location>
        <position position="101"/>
    </location>
</feature>
<evidence type="ECO:0000256" key="2">
    <source>
        <dbReference type="ARBA" id="ARBA00003213"/>
    </source>
</evidence>
<feature type="region of interest" description="Interaction with substrate tRNA" evidence="10">
    <location>
        <begin position="242"/>
        <end position="247"/>
    </location>
</feature>
<dbReference type="PANTHER" id="PTHR11088">
    <property type="entry name" value="TRNA DIMETHYLALLYLTRANSFERASE"/>
    <property type="match status" value="1"/>
</dbReference>
<dbReference type="Proteomes" id="UP000308891">
    <property type="component" value="Unassembled WGS sequence"/>
</dbReference>
<dbReference type="OrthoDB" id="9776390at2"/>
<keyword evidence="4 10" id="KW-0808">Transferase</keyword>
<comment type="function">
    <text evidence="2 10 12">Catalyzes the transfer of a dimethylallyl group onto the adenine at position 37 in tRNAs that read codons beginning with uridine, leading to the formation of N6-(dimethylallyl)adenosine (i(6)A).</text>
</comment>
<keyword evidence="7 10" id="KW-0067">ATP-binding</keyword>
<comment type="caution">
    <text evidence="10">Lacks conserved residue(s) required for the propagation of feature annotation.</text>
</comment>
<feature type="site" description="Interaction with substrate tRNA" evidence="10">
    <location>
        <position position="123"/>
    </location>
</feature>
<name>A0A4T0URN6_9NEIS</name>
<keyword evidence="8 10" id="KW-0460">Magnesium</keyword>
<feature type="region of interest" description="Interaction with substrate tRNA" evidence="10">
    <location>
        <begin position="35"/>
        <end position="38"/>
    </location>
</feature>
<evidence type="ECO:0000256" key="8">
    <source>
        <dbReference type="ARBA" id="ARBA00022842"/>
    </source>
</evidence>
<evidence type="ECO:0000256" key="5">
    <source>
        <dbReference type="ARBA" id="ARBA00022694"/>
    </source>
</evidence>
<dbReference type="RefSeq" id="WP_136554041.1">
    <property type="nucleotide sequence ID" value="NZ_STGJ01000011.1"/>
</dbReference>
<dbReference type="SUPFAM" id="SSF52540">
    <property type="entry name" value="P-loop containing nucleoside triphosphate hydrolases"/>
    <property type="match status" value="1"/>
</dbReference>
<feature type="region of interest" description="Interaction with substrate tRNA" evidence="10">
    <location>
        <begin position="159"/>
        <end position="163"/>
    </location>
</feature>
<dbReference type="InterPro" id="IPR018022">
    <property type="entry name" value="IPT"/>
</dbReference>
<dbReference type="GO" id="GO:0005524">
    <property type="term" value="F:ATP binding"/>
    <property type="evidence" value="ECO:0007669"/>
    <property type="project" value="UniProtKB-UniRule"/>
</dbReference>
<evidence type="ECO:0000256" key="4">
    <source>
        <dbReference type="ARBA" id="ARBA00022679"/>
    </source>
</evidence>
<keyword evidence="5 10" id="KW-0819">tRNA processing</keyword>
<evidence type="ECO:0000313" key="14">
    <source>
        <dbReference type="EMBL" id="TIC81464.1"/>
    </source>
</evidence>
<keyword evidence="6 10" id="KW-0547">Nucleotide-binding</keyword>
<evidence type="ECO:0000256" key="10">
    <source>
        <dbReference type="HAMAP-Rule" id="MF_00185"/>
    </source>
</evidence>
<dbReference type="EMBL" id="STGJ01000011">
    <property type="protein sequence ID" value="TIC81464.1"/>
    <property type="molecule type" value="Genomic_DNA"/>
</dbReference>
<reference evidence="14 15" key="1">
    <citation type="submission" date="2019-04" db="EMBL/GenBank/DDBJ databases">
        <title>Crenobacter sp. nov.</title>
        <authorList>
            <person name="Shi S."/>
        </authorList>
    </citation>
    <scope>NUCLEOTIDE SEQUENCE [LARGE SCALE GENOMIC DNA]</scope>
    <source>
        <strain evidence="14 15">GY 70310</strain>
    </source>
</reference>
<dbReference type="NCBIfam" id="TIGR00174">
    <property type="entry name" value="miaA"/>
    <property type="match status" value="1"/>
</dbReference>
<gene>
    <name evidence="10 14" type="primary">miaA</name>
    <name evidence="14" type="ORF">E5K04_11150</name>
</gene>
<evidence type="ECO:0000313" key="15">
    <source>
        <dbReference type="Proteomes" id="UP000308891"/>
    </source>
</evidence>
<comment type="caution">
    <text evidence="14">The sequence shown here is derived from an EMBL/GenBank/DDBJ whole genome shotgun (WGS) entry which is preliminary data.</text>
</comment>
<evidence type="ECO:0000256" key="1">
    <source>
        <dbReference type="ARBA" id="ARBA00001946"/>
    </source>
</evidence>
<comment type="catalytic activity">
    <reaction evidence="9 10 11">
        <text>adenosine(37) in tRNA + dimethylallyl diphosphate = N(6)-dimethylallyladenosine(37) in tRNA + diphosphate</text>
        <dbReference type="Rhea" id="RHEA:26482"/>
        <dbReference type="Rhea" id="RHEA-COMP:10162"/>
        <dbReference type="Rhea" id="RHEA-COMP:10375"/>
        <dbReference type="ChEBI" id="CHEBI:33019"/>
        <dbReference type="ChEBI" id="CHEBI:57623"/>
        <dbReference type="ChEBI" id="CHEBI:74411"/>
        <dbReference type="ChEBI" id="CHEBI:74415"/>
        <dbReference type="EC" id="2.5.1.75"/>
    </reaction>
</comment>
<dbReference type="PANTHER" id="PTHR11088:SF60">
    <property type="entry name" value="TRNA DIMETHYLALLYLTRANSFERASE"/>
    <property type="match status" value="1"/>
</dbReference>
<dbReference type="InterPro" id="IPR039657">
    <property type="entry name" value="Dimethylallyltransferase"/>
</dbReference>
<comment type="cofactor">
    <cofactor evidence="1 10">
        <name>Mg(2+)</name>
        <dbReference type="ChEBI" id="CHEBI:18420"/>
    </cofactor>
</comment>
<evidence type="ECO:0000256" key="13">
    <source>
        <dbReference type="RuleBase" id="RU003785"/>
    </source>
</evidence>
<accession>A0A4T0URN6</accession>
<evidence type="ECO:0000256" key="3">
    <source>
        <dbReference type="ARBA" id="ARBA00005842"/>
    </source>
</evidence>
<keyword evidence="15" id="KW-1185">Reference proteome</keyword>